<keyword evidence="5" id="KW-0067">ATP-binding</keyword>
<keyword evidence="2" id="KW-0547">Nucleotide-binding</keyword>
<dbReference type="GO" id="GO:0005634">
    <property type="term" value="C:nucleus"/>
    <property type="evidence" value="ECO:0007669"/>
    <property type="project" value="TreeGrafter"/>
</dbReference>
<dbReference type="Pfam" id="PF00271">
    <property type="entry name" value="Helicase_C"/>
    <property type="match status" value="1"/>
</dbReference>
<keyword evidence="4 8" id="KW-0347">Helicase</keyword>
<dbReference type="GO" id="GO:0006281">
    <property type="term" value="P:DNA repair"/>
    <property type="evidence" value="ECO:0007669"/>
    <property type="project" value="TreeGrafter"/>
</dbReference>
<dbReference type="OrthoDB" id="1699231at2759"/>
<keyword evidence="3" id="KW-0378">Hydrolase</keyword>
<dbReference type="GO" id="GO:0016787">
    <property type="term" value="F:hydrolase activity"/>
    <property type="evidence" value="ECO:0007669"/>
    <property type="project" value="UniProtKB-KW"/>
</dbReference>
<evidence type="ECO:0000256" key="3">
    <source>
        <dbReference type="ARBA" id="ARBA00022801"/>
    </source>
</evidence>
<evidence type="ECO:0000256" key="7">
    <source>
        <dbReference type="SAM" id="SignalP"/>
    </source>
</evidence>
<dbReference type="InterPro" id="IPR001650">
    <property type="entry name" value="Helicase_C-like"/>
</dbReference>
<keyword evidence="9" id="KW-1185">Reference proteome</keyword>
<gene>
    <name evidence="8" type="ORF">ATEIFO6365_0004005700</name>
</gene>
<comment type="similarity">
    <text evidence="1">Belongs to the SNF2/RAD54 helicase family.</text>
</comment>
<dbReference type="InterPro" id="IPR013083">
    <property type="entry name" value="Znf_RING/FYVE/PHD"/>
</dbReference>
<feature type="signal peptide" evidence="7">
    <location>
        <begin position="1"/>
        <end position="23"/>
    </location>
</feature>
<dbReference type="Proteomes" id="UP000452235">
    <property type="component" value="Unassembled WGS sequence"/>
</dbReference>
<dbReference type="SMART" id="SM00490">
    <property type="entry name" value="HELICc"/>
    <property type="match status" value="1"/>
</dbReference>
<dbReference type="PANTHER" id="PTHR45626">
    <property type="entry name" value="TRANSCRIPTION TERMINATION FACTOR 2-RELATED"/>
    <property type="match status" value="1"/>
</dbReference>
<dbReference type="EMBL" id="BLJY01000004">
    <property type="protein sequence ID" value="GFF14939.1"/>
    <property type="molecule type" value="Genomic_DNA"/>
</dbReference>
<dbReference type="InterPro" id="IPR049730">
    <property type="entry name" value="SNF2/RAD54-like_C"/>
</dbReference>
<comment type="caution">
    <text evidence="8">The sequence shown here is derived from an EMBL/GenBank/DDBJ whole genome shotgun (WGS) entry which is preliminary data.</text>
</comment>
<dbReference type="VEuPathDB" id="FungiDB:ATEG_07651"/>
<evidence type="ECO:0000256" key="2">
    <source>
        <dbReference type="ARBA" id="ARBA00022741"/>
    </source>
</evidence>
<sequence>MRAVFNFSYLLLALALIATVGRAQDICTDQCQPKKPSCREGEAPTGVPQAWPLTTTNNIFIRTTLFYDAIKDVFIDNINGMCMAQDAKVAQYRCFLTMILFLRMFSSHTLTAQTIVKKVLTPNLLNQLSGTARVETASDWPSKKITQWLIVLSKNAVLPAGPPQQEAPEESSDEHQGNKDELTKSFHAFMAELHEREQWEERLERTQCANCTLPPESPVLTDCKHMYCSECFHMLEEKKVDGAMKRVCQKKCRDVIGATALLGTLENMPSEAVISINEDILESPKRSKPKKKKKETNSPANAEGAESDKHEDEENDTDWVQACGCKMPSAKLSKITQIVSEWMQGDSKVKVVIFTQFLRFIDILAGICREKKWRFARLTGTMSVAAREESLTEFRENENVQVLIASLKAGGVGLDMSMASKCIIVDLWWNEGIQQQAFCRLLRIGQKNTVEVVKLIAGETIDDYMHRLQTEKTRGINKTMGEDVLARRDNIFRLIEMFADVTHLESGGFTIQSRKQ</sequence>
<evidence type="ECO:0000256" key="1">
    <source>
        <dbReference type="ARBA" id="ARBA00007025"/>
    </source>
</evidence>
<dbReference type="PANTHER" id="PTHR45626:SF17">
    <property type="entry name" value="HELICASE-LIKE TRANSCRIPTION FACTOR"/>
    <property type="match status" value="1"/>
</dbReference>
<dbReference type="SUPFAM" id="SSF57850">
    <property type="entry name" value="RING/U-box"/>
    <property type="match status" value="1"/>
</dbReference>
<evidence type="ECO:0000313" key="9">
    <source>
        <dbReference type="Proteomes" id="UP000452235"/>
    </source>
</evidence>
<dbReference type="SUPFAM" id="SSF52540">
    <property type="entry name" value="P-loop containing nucleoside triphosphate hydrolases"/>
    <property type="match status" value="1"/>
</dbReference>
<organism evidence="8 9">
    <name type="scientific">Aspergillus terreus</name>
    <dbReference type="NCBI Taxonomy" id="33178"/>
    <lineage>
        <taxon>Eukaryota</taxon>
        <taxon>Fungi</taxon>
        <taxon>Dikarya</taxon>
        <taxon>Ascomycota</taxon>
        <taxon>Pezizomycotina</taxon>
        <taxon>Eurotiomycetes</taxon>
        <taxon>Eurotiomycetidae</taxon>
        <taxon>Eurotiales</taxon>
        <taxon>Aspergillaceae</taxon>
        <taxon>Aspergillus</taxon>
        <taxon>Aspergillus subgen. Circumdati</taxon>
    </lineage>
</organism>
<dbReference type="Gene3D" id="3.30.40.10">
    <property type="entry name" value="Zinc/RING finger domain, C3HC4 (zinc finger)"/>
    <property type="match status" value="1"/>
</dbReference>
<dbReference type="CDD" id="cd18793">
    <property type="entry name" value="SF2_C_SNF"/>
    <property type="match status" value="1"/>
</dbReference>
<accession>A0A5M3YSY8</accession>
<keyword evidence="7" id="KW-0732">Signal</keyword>
<dbReference type="GO" id="GO:0005524">
    <property type="term" value="F:ATP binding"/>
    <property type="evidence" value="ECO:0007669"/>
    <property type="project" value="UniProtKB-KW"/>
</dbReference>
<proteinExistence type="inferred from homology"/>
<evidence type="ECO:0000256" key="6">
    <source>
        <dbReference type="SAM" id="MobiDB-lite"/>
    </source>
</evidence>
<dbReference type="InterPro" id="IPR050628">
    <property type="entry name" value="SNF2_RAD54_helicase_TF"/>
</dbReference>
<feature type="chain" id="PRO_5043960833" evidence="7">
    <location>
        <begin position="24"/>
        <end position="516"/>
    </location>
</feature>
<dbReference type="AlphaFoldDB" id="A0A5M3YSY8"/>
<dbReference type="InterPro" id="IPR027417">
    <property type="entry name" value="P-loop_NTPase"/>
</dbReference>
<evidence type="ECO:0000313" key="8">
    <source>
        <dbReference type="EMBL" id="GFF14939.1"/>
    </source>
</evidence>
<evidence type="ECO:0000256" key="4">
    <source>
        <dbReference type="ARBA" id="ARBA00022806"/>
    </source>
</evidence>
<reference evidence="8 9" key="1">
    <citation type="submission" date="2020-01" db="EMBL/GenBank/DDBJ databases">
        <title>Aspergillus terreus IFO 6365 whole genome shotgun sequence.</title>
        <authorList>
            <person name="Kanamasa S."/>
            <person name="Takahashi H."/>
        </authorList>
    </citation>
    <scope>NUCLEOTIDE SEQUENCE [LARGE SCALE GENOMIC DNA]</scope>
    <source>
        <strain evidence="8 9">IFO 6365</strain>
    </source>
</reference>
<dbReference type="GO" id="GO:0008094">
    <property type="term" value="F:ATP-dependent activity, acting on DNA"/>
    <property type="evidence" value="ECO:0007669"/>
    <property type="project" value="TreeGrafter"/>
</dbReference>
<dbReference type="GO" id="GO:0004386">
    <property type="term" value="F:helicase activity"/>
    <property type="evidence" value="ECO:0007669"/>
    <property type="project" value="UniProtKB-KW"/>
</dbReference>
<dbReference type="PROSITE" id="PS51194">
    <property type="entry name" value="HELICASE_CTER"/>
    <property type="match status" value="1"/>
</dbReference>
<protein>
    <submittedName>
        <fullName evidence="8">DNA repair helicase rad5</fullName>
    </submittedName>
</protein>
<name>A0A5M3YSY8_ASPTE</name>
<evidence type="ECO:0000256" key="5">
    <source>
        <dbReference type="ARBA" id="ARBA00022840"/>
    </source>
</evidence>
<feature type="region of interest" description="Disordered" evidence="6">
    <location>
        <begin position="284"/>
        <end position="313"/>
    </location>
</feature>
<dbReference type="Gene3D" id="3.40.50.300">
    <property type="entry name" value="P-loop containing nucleotide triphosphate hydrolases"/>
    <property type="match status" value="1"/>
</dbReference>